<proteinExistence type="predicted"/>
<protein>
    <submittedName>
        <fullName evidence="2">Uncharacterized protein</fullName>
    </submittedName>
</protein>
<dbReference type="Proteomes" id="UP000563426">
    <property type="component" value="Unassembled WGS sequence"/>
</dbReference>
<evidence type="ECO:0000313" key="3">
    <source>
        <dbReference type="Proteomes" id="UP000563426"/>
    </source>
</evidence>
<name>A0A7Y4NXP8_9BACT</name>
<sequence length="56" mass="6269">MQELGPKLKQAEKDALDALMRRGRQSPQVVRHHDARRASAPCARPSRLLKKPGLKA</sequence>
<accession>A0A7Y4NXP8</accession>
<organism evidence="2 3">
    <name type="scientific">Corallococcus exercitus</name>
    <dbReference type="NCBI Taxonomy" id="2316736"/>
    <lineage>
        <taxon>Bacteria</taxon>
        <taxon>Pseudomonadati</taxon>
        <taxon>Myxococcota</taxon>
        <taxon>Myxococcia</taxon>
        <taxon>Myxococcales</taxon>
        <taxon>Cystobacterineae</taxon>
        <taxon>Myxococcaceae</taxon>
        <taxon>Corallococcus</taxon>
    </lineage>
</organism>
<gene>
    <name evidence="2" type="ORF">HMI49_40290</name>
</gene>
<dbReference type="AlphaFoldDB" id="A0A7Y4NXP8"/>
<keyword evidence="3" id="KW-1185">Reference proteome</keyword>
<feature type="region of interest" description="Disordered" evidence="1">
    <location>
        <begin position="22"/>
        <end position="56"/>
    </location>
</feature>
<comment type="caution">
    <text evidence="2">The sequence shown here is derived from an EMBL/GenBank/DDBJ whole genome shotgun (WGS) entry which is preliminary data.</text>
</comment>
<feature type="compositionally biased region" description="Basic residues" evidence="1">
    <location>
        <begin position="47"/>
        <end position="56"/>
    </location>
</feature>
<evidence type="ECO:0000256" key="1">
    <source>
        <dbReference type="SAM" id="MobiDB-lite"/>
    </source>
</evidence>
<evidence type="ECO:0000313" key="2">
    <source>
        <dbReference type="EMBL" id="NOK39427.1"/>
    </source>
</evidence>
<dbReference type="EMBL" id="JABFJV010000475">
    <property type="protein sequence ID" value="NOK39427.1"/>
    <property type="molecule type" value="Genomic_DNA"/>
</dbReference>
<reference evidence="2 3" key="1">
    <citation type="submission" date="2020-05" db="EMBL/GenBank/DDBJ databases">
        <authorList>
            <person name="Whitworth D."/>
        </authorList>
    </citation>
    <scope>NUCLEOTIDE SEQUENCE [LARGE SCALE GENOMIC DNA]</scope>
    <source>
        <strain evidence="2 3">AB043B</strain>
    </source>
</reference>